<evidence type="ECO:0000313" key="2">
    <source>
        <dbReference type="Proteomes" id="UP000028782"/>
    </source>
</evidence>
<dbReference type="EMBL" id="CP006704">
    <property type="protein sequence ID" value="AIJ45080.1"/>
    <property type="molecule type" value="Genomic_DNA"/>
</dbReference>
<accession>A0A076PN40</accession>
<dbReference type="SUPFAM" id="SSF55874">
    <property type="entry name" value="ATPase domain of HSP90 chaperone/DNA topoisomerase II/histidine kinase"/>
    <property type="match status" value="1"/>
</dbReference>
<name>A0A076PN40_COMTE</name>
<dbReference type="InterPro" id="IPR036890">
    <property type="entry name" value="HATPase_C_sf"/>
</dbReference>
<reference evidence="1 2" key="1">
    <citation type="journal article" date="2014" name="Genome Announc.">
        <title>Complete Genome Sequence of Polychlorinated Biphenyl Degrader Comamonas testosteroni TK102 (NBRC 109938).</title>
        <authorList>
            <person name="Fukuda K."/>
            <person name="Hosoyama A."/>
            <person name="Tsuchikane K."/>
            <person name="Ohji S."/>
            <person name="Yamazoe A."/>
            <person name="Fujita N."/>
            <person name="Shintani M."/>
            <person name="Kimbara K."/>
        </authorList>
    </citation>
    <scope>NUCLEOTIDE SEQUENCE [LARGE SCALE GENOMIC DNA]</scope>
    <source>
        <strain evidence="1">TK102</strain>
    </source>
</reference>
<dbReference type="Pfam" id="PF13589">
    <property type="entry name" value="HATPase_c_3"/>
    <property type="match status" value="1"/>
</dbReference>
<protein>
    <recommendedName>
        <fullName evidence="3">ATP-binding protein</fullName>
    </recommendedName>
</protein>
<dbReference type="RefSeq" id="WP_051962114.1">
    <property type="nucleotide sequence ID" value="NZ_CP006704.1"/>
</dbReference>
<evidence type="ECO:0000313" key="1">
    <source>
        <dbReference type="EMBL" id="AIJ45080.1"/>
    </source>
</evidence>
<organism evidence="1 2">
    <name type="scientific">Comamonas testosteroni TK102</name>
    <dbReference type="NCBI Taxonomy" id="1392005"/>
    <lineage>
        <taxon>Bacteria</taxon>
        <taxon>Pseudomonadati</taxon>
        <taxon>Pseudomonadota</taxon>
        <taxon>Betaproteobacteria</taxon>
        <taxon>Burkholderiales</taxon>
        <taxon>Comamonadaceae</taxon>
        <taxon>Comamonas</taxon>
    </lineage>
</organism>
<dbReference type="HOGENOM" id="CLU_026144_1_0_4"/>
<evidence type="ECO:0008006" key="3">
    <source>
        <dbReference type="Google" id="ProtNLM"/>
    </source>
</evidence>
<gene>
    <name evidence="1" type="ORF">O987_04575</name>
</gene>
<dbReference type="Gene3D" id="3.30.565.10">
    <property type="entry name" value="Histidine kinase-like ATPase, C-terminal domain"/>
    <property type="match status" value="1"/>
</dbReference>
<dbReference type="KEGG" id="ctes:O987_04575"/>
<dbReference type="AlphaFoldDB" id="A0A076PN40"/>
<dbReference type="Proteomes" id="UP000028782">
    <property type="component" value="Chromosome"/>
</dbReference>
<proteinExistence type="predicted"/>
<sequence>MARPKKADVSTGSFFEEDYLVRTLGRIAHDPEVALTELVANAWDAGASLVDITVPSVGETALVVQDDGHGMSAAQFKGRWMRLGYDRIKHQGVHVEFPPERADWRRKAYGRNGVGRHGLLCFANHYDVETWREGKGANFEIGTQSSETPFKIMKETTFLRQGHGTRLSVVVQRHLPDEGRIRDILSARFLHDPQFVVRVNGQSVSLADQSGLIEQTALNIPGCPAAEAFVVDSSKAAKSTIYQGVAFWVNGRLVGSPSWVVGSEAVIDGRSRFAKRYSIVVKTNDGWASEIEPDWARFKPSTKAEALFAAVQKYAQQVFSKLSSDLVEESSEDALVRNREEFKGLSQLRRIEVASFARDLVKANPTVNPDTLSAAVQALINLEKSRGGAGLLEKLTKLDESDIEGLDRLLSQWTVRDALSVLDEIDHRLAVVTAIEKLCGDPATDELHTLHPLVTQARWLFGPEFDSSEYASNVSLRTATAKIFSKRVATTAFVNSKQRPDIVSLADATCSVVGTETFDSANSNLMRIQDVLIIELKKGKSTIGRDEMNQADGYIQDFLGSGALDGTPIFRAFVVGYEIAPKTAREKEIKEESVLRGKVMATTYGQLTRTAHQRLLRLKERIPARYEDVSGADLSARVMQRATQAPLLLVNKNCAEPSTT</sequence>